<dbReference type="PANTHER" id="PTHR38167">
    <property type="entry name" value="C2H2-TYPE DOMAIN-CONTAINING PROTEIN"/>
    <property type="match status" value="1"/>
</dbReference>
<gene>
    <name evidence="2" type="ORF">D9611_006933</name>
</gene>
<organism evidence="2 3">
    <name type="scientific">Ephemerocybe angulata</name>
    <dbReference type="NCBI Taxonomy" id="980116"/>
    <lineage>
        <taxon>Eukaryota</taxon>
        <taxon>Fungi</taxon>
        <taxon>Dikarya</taxon>
        <taxon>Basidiomycota</taxon>
        <taxon>Agaricomycotina</taxon>
        <taxon>Agaricomycetes</taxon>
        <taxon>Agaricomycetidae</taxon>
        <taxon>Agaricales</taxon>
        <taxon>Agaricineae</taxon>
        <taxon>Psathyrellaceae</taxon>
        <taxon>Ephemerocybe</taxon>
    </lineage>
</organism>
<keyword evidence="3" id="KW-1185">Reference proteome</keyword>
<name>A0A8H5B0F3_9AGAR</name>
<evidence type="ECO:0008006" key="4">
    <source>
        <dbReference type="Google" id="ProtNLM"/>
    </source>
</evidence>
<evidence type="ECO:0000256" key="1">
    <source>
        <dbReference type="SAM" id="MobiDB-lite"/>
    </source>
</evidence>
<dbReference type="Proteomes" id="UP000541558">
    <property type="component" value="Unassembled WGS sequence"/>
</dbReference>
<evidence type="ECO:0000313" key="2">
    <source>
        <dbReference type="EMBL" id="KAF5314011.1"/>
    </source>
</evidence>
<dbReference type="PANTHER" id="PTHR38167:SF1">
    <property type="entry name" value="C2H2-TYPE DOMAIN-CONTAINING PROTEIN"/>
    <property type="match status" value="1"/>
</dbReference>
<accession>A0A8H5B0F3</accession>
<feature type="compositionally biased region" description="Acidic residues" evidence="1">
    <location>
        <begin position="30"/>
        <end position="43"/>
    </location>
</feature>
<dbReference type="AlphaFoldDB" id="A0A8H5B0F3"/>
<feature type="region of interest" description="Disordered" evidence="1">
    <location>
        <begin position="1"/>
        <end position="43"/>
    </location>
</feature>
<comment type="caution">
    <text evidence="2">The sequence shown here is derived from an EMBL/GenBank/DDBJ whole genome shotgun (WGS) entry which is preliminary data.</text>
</comment>
<evidence type="ECO:0000313" key="3">
    <source>
        <dbReference type="Proteomes" id="UP000541558"/>
    </source>
</evidence>
<feature type="region of interest" description="Disordered" evidence="1">
    <location>
        <begin position="137"/>
        <end position="157"/>
    </location>
</feature>
<dbReference type="EMBL" id="JAACJK010000222">
    <property type="protein sequence ID" value="KAF5314011.1"/>
    <property type="molecule type" value="Genomic_DNA"/>
</dbReference>
<proteinExistence type="predicted"/>
<reference evidence="2 3" key="1">
    <citation type="journal article" date="2020" name="ISME J.">
        <title>Uncovering the hidden diversity of litter-decomposition mechanisms in mushroom-forming fungi.</title>
        <authorList>
            <person name="Floudas D."/>
            <person name="Bentzer J."/>
            <person name="Ahren D."/>
            <person name="Johansson T."/>
            <person name="Persson P."/>
            <person name="Tunlid A."/>
        </authorList>
    </citation>
    <scope>NUCLEOTIDE SEQUENCE [LARGE SCALE GENOMIC DNA]</scope>
    <source>
        <strain evidence="2 3">CBS 175.51</strain>
    </source>
</reference>
<dbReference type="OrthoDB" id="5422613at2759"/>
<protein>
    <recommendedName>
        <fullName evidence="4">C2H2-type domain-containing protein</fullName>
    </recommendedName>
</protein>
<sequence length="195" mass="22054">MASAEAGQASEVIDLTALSDSSDGERDGRDDDEGDSEDGSDVSEVEIHLNEETRGQLCKAIATVSEARLRHVLENLIRTDQAVEIALTREFVTVRRETKNVVPRWEQCVNCDEEYDVNREREEDECQYHPGDMEPDEDGFADWDEACHGPQDTPENKRQYPEEFMWTCCEEDGTSPGCVIGEHEAAVVTKKRKRD</sequence>